<keyword evidence="5" id="KW-1185">Reference proteome</keyword>
<comment type="caution">
    <text evidence="4">The sequence shown here is derived from an EMBL/GenBank/DDBJ whole genome shotgun (WGS) entry which is preliminary data.</text>
</comment>
<feature type="region of interest" description="Disordered" evidence="2">
    <location>
        <begin position="236"/>
        <end position="268"/>
    </location>
</feature>
<feature type="region of interest" description="Disordered" evidence="2">
    <location>
        <begin position="628"/>
        <end position="653"/>
    </location>
</feature>
<feature type="compositionally biased region" description="Low complexity" evidence="2">
    <location>
        <begin position="629"/>
        <end position="638"/>
    </location>
</feature>
<accession>A0A482X4M8</accession>
<feature type="compositionally biased region" description="Basic residues" evidence="2">
    <location>
        <begin position="236"/>
        <end position="249"/>
    </location>
</feature>
<keyword evidence="1" id="KW-0862">Zinc</keyword>
<reference evidence="4 5" key="1">
    <citation type="journal article" date="2017" name="Gigascience">
        <title>Genome sequence of the small brown planthopper, Laodelphax striatellus.</title>
        <authorList>
            <person name="Zhu J."/>
            <person name="Jiang F."/>
            <person name="Wang X."/>
            <person name="Yang P."/>
            <person name="Bao Y."/>
            <person name="Zhao W."/>
            <person name="Wang W."/>
            <person name="Lu H."/>
            <person name="Wang Q."/>
            <person name="Cui N."/>
            <person name="Li J."/>
            <person name="Chen X."/>
            <person name="Luo L."/>
            <person name="Yu J."/>
            <person name="Kang L."/>
            <person name="Cui F."/>
        </authorList>
    </citation>
    <scope>NUCLEOTIDE SEQUENCE [LARGE SCALE GENOMIC DNA]</scope>
    <source>
        <strain evidence="4">Lst14</strain>
    </source>
</reference>
<dbReference type="InParanoid" id="A0A482X4M8"/>
<evidence type="ECO:0000256" key="2">
    <source>
        <dbReference type="SAM" id="MobiDB-lite"/>
    </source>
</evidence>
<keyword evidence="1" id="KW-0863">Zinc-finger</keyword>
<evidence type="ECO:0000313" key="4">
    <source>
        <dbReference type="EMBL" id="RZF40468.1"/>
    </source>
</evidence>
<feature type="domain" description="C2H2-type" evidence="3">
    <location>
        <begin position="40"/>
        <end position="62"/>
    </location>
</feature>
<dbReference type="EMBL" id="QKKF02018223">
    <property type="protein sequence ID" value="RZF40468.1"/>
    <property type="molecule type" value="Genomic_DNA"/>
</dbReference>
<dbReference type="PROSITE" id="PS00028">
    <property type="entry name" value="ZINC_FINGER_C2H2_1"/>
    <property type="match status" value="2"/>
</dbReference>
<protein>
    <recommendedName>
        <fullName evidence="3">C2H2-type domain-containing protein</fullName>
    </recommendedName>
</protein>
<dbReference type="OrthoDB" id="371494at2759"/>
<sequence>MDYSGSKGCGTENRNSTDRESSCSSIGLVEGTPNLFGKRFVCHHCNLSFLKHTELDIHRKTHLFPNKSILNQNKSPNEEREEEESNITLCNKSAILVNETDYHTELSMNETSNITEVIVNDSDQLLVAVECDTNNKHTFVNETSNRSLQTMSRNPDIIIINGTDTNSSSGNKTHYPYTSLNRQFVQREYFSESELDHVDNTPIAERPKSCLKMNRKKIAKNRQLLFPGKYLKKLPSKKKVNHQNRKSPRKSSDVASNESDDSDIICRDSEKQEIDTNVTTFEDTCETFGECVNETCISLVNVDETCINTVMTVNETPYSQAYVDETQNNSVNLVNETSYSQFSIDETCNNAMIPVNETCNSEVSMERTYITPGDVLNIGEQNNTDLRIGEMSLNQSELVEDNSNSGSDMNFTINISQSEMNSEVGLDRSSFQENVRRGITTRKKGKLYETTNLSVSRGRFESTRANEFNRSSKMYRKSKSDSELLSFTCMEAISTPQPSTSKDVDKISNFTETSSNGSYVFEKNHNIRENLEDSSLTVVGESIGPDNLSESLLNEAVMISRSRLDDINDGNSDSMMIVDSDIDDNGTDFEDHIPSNQQHRDLSVTNVEVLSNNQEDLHQSEEGNTIICSESSNSPSSSCGIHQAQDGTSTGGVIASNQDLARNIADQKDFDSSDSENEVFNFRESNPIEWLNREHQRSIEDWCIGIERTEFKCKYCEEVCESHVQLSIHVYFKHRPTQY</sequence>
<evidence type="ECO:0000256" key="1">
    <source>
        <dbReference type="PROSITE-ProRule" id="PRU00042"/>
    </source>
</evidence>
<keyword evidence="1" id="KW-0479">Metal-binding</keyword>
<name>A0A482X4M8_LAOST</name>
<feature type="region of interest" description="Disordered" evidence="2">
    <location>
        <begin position="1"/>
        <end position="25"/>
    </location>
</feature>
<organism evidence="4 5">
    <name type="scientific">Laodelphax striatellus</name>
    <name type="common">Small brown planthopper</name>
    <name type="synonym">Delphax striatella</name>
    <dbReference type="NCBI Taxonomy" id="195883"/>
    <lineage>
        <taxon>Eukaryota</taxon>
        <taxon>Metazoa</taxon>
        <taxon>Ecdysozoa</taxon>
        <taxon>Arthropoda</taxon>
        <taxon>Hexapoda</taxon>
        <taxon>Insecta</taxon>
        <taxon>Pterygota</taxon>
        <taxon>Neoptera</taxon>
        <taxon>Paraneoptera</taxon>
        <taxon>Hemiptera</taxon>
        <taxon>Auchenorrhyncha</taxon>
        <taxon>Fulgoroidea</taxon>
        <taxon>Delphacidae</taxon>
        <taxon>Criomorphinae</taxon>
        <taxon>Laodelphax</taxon>
    </lineage>
</organism>
<dbReference type="SMART" id="SM00355">
    <property type="entry name" value="ZnF_C2H2"/>
    <property type="match status" value="2"/>
</dbReference>
<dbReference type="AlphaFoldDB" id="A0A482X4M8"/>
<gene>
    <name evidence="4" type="ORF">LSTR_LSTR000347</name>
</gene>
<dbReference type="PROSITE" id="PS50157">
    <property type="entry name" value="ZINC_FINGER_C2H2_2"/>
    <property type="match status" value="1"/>
</dbReference>
<proteinExistence type="predicted"/>
<dbReference type="InterPro" id="IPR013087">
    <property type="entry name" value="Znf_C2H2_type"/>
</dbReference>
<evidence type="ECO:0000259" key="3">
    <source>
        <dbReference type="PROSITE" id="PS50157"/>
    </source>
</evidence>
<evidence type="ECO:0000313" key="5">
    <source>
        <dbReference type="Proteomes" id="UP000291343"/>
    </source>
</evidence>
<dbReference type="GO" id="GO:0008270">
    <property type="term" value="F:zinc ion binding"/>
    <property type="evidence" value="ECO:0007669"/>
    <property type="project" value="UniProtKB-KW"/>
</dbReference>
<dbReference type="Proteomes" id="UP000291343">
    <property type="component" value="Unassembled WGS sequence"/>
</dbReference>